<protein>
    <submittedName>
        <fullName evidence="1">Bacillithiol system protein YtxJ</fullName>
    </submittedName>
</protein>
<dbReference type="RefSeq" id="WP_307395754.1">
    <property type="nucleotide sequence ID" value="NZ_BAAADK010000030.1"/>
</dbReference>
<dbReference type="InterPro" id="IPR022551">
    <property type="entry name" value="BrxC"/>
</dbReference>
<sequence>MKYQEITTVEEWANLLEQSIENKLFVFKHSTTCPISAAAYDEFKSYLAEASSDVTHVLVKVIESRPVSNQIAADLGVEHQSPQAILIENKEAKWNDSHWRIKKSKLLEVTTL</sequence>
<name>A0ABT9W1B7_9BACI</name>
<dbReference type="NCBIfam" id="TIGR04019">
    <property type="entry name" value="B_thiol_YtxJ"/>
    <property type="match status" value="1"/>
</dbReference>
<dbReference type="Gene3D" id="3.40.30.10">
    <property type="entry name" value="Glutaredoxin"/>
    <property type="match status" value="1"/>
</dbReference>
<keyword evidence="2" id="KW-1185">Reference proteome</keyword>
<gene>
    <name evidence="1" type="ORF">J2S11_002970</name>
</gene>
<dbReference type="InterPro" id="IPR036249">
    <property type="entry name" value="Thioredoxin-like_sf"/>
</dbReference>
<evidence type="ECO:0000313" key="1">
    <source>
        <dbReference type="EMBL" id="MDQ0167053.1"/>
    </source>
</evidence>
<dbReference type="Pfam" id="PF11009">
    <property type="entry name" value="BrxC"/>
    <property type="match status" value="1"/>
</dbReference>
<comment type="caution">
    <text evidence="1">The sequence shown here is derived from an EMBL/GenBank/DDBJ whole genome shotgun (WGS) entry which is preliminary data.</text>
</comment>
<evidence type="ECO:0000313" key="2">
    <source>
        <dbReference type="Proteomes" id="UP001235840"/>
    </source>
</evidence>
<dbReference type="SUPFAM" id="SSF52833">
    <property type="entry name" value="Thioredoxin-like"/>
    <property type="match status" value="1"/>
</dbReference>
<dbReference type="Proteomes" id="UP001235840">
    <property type="component" value="Unassembled WGS sequence"/>
</dbReference>
<dbReference type="EMBL" id="JAUSTY010000012">
    <property type="protein sequence ID" value="MDQ0167053.1"/>
    <property type="molecule type" value="Genomic_DNA"/>
</dbReference>
<proteinExistence type="predicted"/>
<reference evidence="1 2" key="1">
    <citation type="submission" date="2023-07" db="EMBL/GenBank/DDBJ databases">
        <title>Genomic Encyclopedia of Type Strains, Phase IV (KMG-IV): sequencing the most valuable type-strain genomes for metagenomic binning, comparative biology and taxonomic classification.</title>
        <authorList>
            <person name="Goeker M."/>
        </authorList>
    </citation>
    <scope>NUCLEOTIDE SEQUENCE [LARGE SCALE GENOMIC DNA]</scope>
    <source>
        <strain evidence="1 2">DSM 12751</strain>
    </source>
</reference>
<accession>A0ABT9W1B7</accession>
<organism evidence="1 2">
    <name type="scientific">Caldalkalibacillus horti</name>
    <dbReference type="NCBI Taxonomy" id="77523"/>
    <lineage>
        <taxon>Bacteria</taxon>
        <taxon>Bacillati</taxon>
        <taxon>Bacillota</taxon>
        <taxon>Bacilli</taxon>
        <taxon>Bacillales</taxon>
        <taxon>Bacillaceae</taxon>
        <taxon>Caldalkalibacillus</taxon>
    </lineage>
</organism>